<dbReference type="SMART" id="SM00731">
    <property type="entry name" value="SprT"/>
    <property type="match status" value="1"/>
</dbReference>
<organism evidence="2 3">
    <name type="scientific">SAR92 clade bacterium H455</name>
    <dbReference type="NCBI Taxonomy" id="2974818"/>
    <lineage>
        <taxon>Bacteria</taxon>
        <taxon>Pseudomonadati</taxon>
        <taxon>Pseudomonadota</taxon>
        <taxon>Gammaproteobacteria</taxon>
        <taxon>Cellvibrionales</taxon>
        <taxon>Porticoccaceae</taxon>
        <taxon>SAR92 clade</taxon>
    </lineage>
</organism>
<reference evidence="2" key="1">
    <citation type="submission" date="2022-08" db="EMBL/GenBank/DDBJ databases">
        <title>Catabolic pathway analysis in culturable SAR92 clade bacteria reveals their overlooked roles in DMSP degradation in coastal seas.</title>
        <authorList>
            <person name="He X."/>
            <person name="Zhang X."/>
            <person name="Zhang Y."/>
        </authorList>
    </citation>
    <scope>NUCLEOTIDE SEQUENCE</scope>
    <source>
        <strain evidence="2">H455</strain>
    </source>
</reference>
<protein>
    <submittedName>
        <fullName evidence="2">SprT-like domain-containing protein</fullName>
    </submittedName>
</protein>
<sequence>MIEPISEFQMRQVEAATKHCVEKASQLYGRRFDAITVHFDLKGKCAGMYQVKGRNRRIRYNPWLFAKYFEDSLTDTVTHEVAHYVVDCLYGLRRVKPHGVEWKSVMVDLGAEPKATGSYDLTGIPVRQYAVFAYKCGCRTHQLTSLRHKKILQRRAQYRCQFCHGFLVADIAASA</sequence>
<proteinExistence type="predicted"/>
<dbReference type="Proteomes" id="UP001059934">
    <property type="component" value="Chromosome"/>
</dbReference>
<dbReference type="InterPro" id="IPR006640">
    <property type="entry name" value="SprT-like_domain"/>
</dbReference>
<evidence type="ECO:0000259" key="1">
    <source>
        <dbReference type="SMART" id="SM00731"/>
    </source>
</evidence>
<name>A0ABY5TNB6_9GAMM</name>
<dbReference type="EMBL" id="CP103416">
    <property type="protein sequence ID" value="UVW35348.1"/>
    <property type="molecule type" value="Genomic_DNA"/>
</dbReference>
<keyword evidence="3" id="KW-1185">Reference proteome</keyword>
<accession>A0ABY5TNB6</accession>
<feature type="domain" description="SprT-like" evidence="1">
    <location>
        <begin position="15"/>
        <end position="170"/>
    </location>
</feature>
<gene>
    <name evidence="2" type="ORF">NYF23_01765</name>
</gene>
<dbReference type="PANTHER" id="PTHR38773:SF1">
    <property type="entry name" value="PROTEIN SPRT"/>
    <property type="match status" value="1"/>
</dbReference>
<evidence type="ECO:0000313" key="2">
    <source>
        <dbReference type="EMBL" id="UVW35348.1"/>
    </source>
</evidence>
<dbReference type="PANTHER" id="PTHR38773">
    <property type="entry name" value="PROTEIN SPRT"/>
    <property type="match status" value="1"/>
</dbReference>
<dbReference type="Pfam" id="PF10263">
    <property type="entry name" value="SprT-like"/>
    <property type="match status" value="1"/>
</dbReference>
<evidence type="ECO:0000313" key="3">
    <source>
        <dbReference type="Proteomes" id="UP001059934"/>
    </source>
</evidence>